<evidence type="ECO:0000256" key="1">
    <source>
        <dbReference type="SAM" id="MobiDB-lite"/>
    </source>
</evidence>
<dbReference type="Proteomes" id="UP000838756">
    <property type="component" value="Unassembled WGS sequence"/>
</dbReference>
<dbReference type="AlphaFoldDB" id="A0A8S4RBY1"/>
<accession>A0A8S4RBY1</accession>
<keyword evidence="3" id="KW-1185">Reference proteome</keyword>
<sequence>MATTQRWSAPNKVDGRHQTCRWKPLGTSGPGPWILELHTKDLCPAVDFNRLNDDDDVEELSNSMNQVNSRKKTR</sequence>
<protein>
    <submittedName>
        <fullName evidence="2">Jg7458 protein</fullName>
    </submittedName>
</protein>
<reference evidence="2" key="1">
    <citation type="submission" date="2022-03" db="EMBL/GenBank/DDBJ databases">
        <authorList>
            <person name="Lindestad O."/>
        </authorList>
    </citation>
    <scope>NUCLEOTIDE SEQUENCE</scope>
</reference>
<comment type="caution">
    <text evidence="2">The sequence shown here is derived from an EMBL/GenBank/DDBJ whole genome shotgun (WGS) entry which is preliminary data.</text>
</comment>
<evidence type="ECO:0000313" key="3">
    <source>
        <dbReference type="Proteomes" id="UP000838756"/>
    </source>
</evidence>
<gene>
    <name evidence="2" type="primary">jg7458</name>
    <name evidence="2" type="ORF">PAEG_LOCUS12161</name>
</gene>
<feature type="region of interest" description="Disordered" evidence="1">
    <location>
        <begin position="1"/>
        <end position="25"/>
    </location>
</feature>
<dbReference type="EMBL" id="CAKXAJ010025047">
    <property type="protein sequence ID" value="CAH2234319.1"/>
    <property type="molecule type" value="Genomic_DNA"/>
</dbReference>
<proteinExistence type="predicted"/>
<organism evidence="2 3">
    <name type="scientific">Pararge aegeria aegeria</name>
    <dbReference type="NCBI Taxonomy" id="348720"/>
    <lineage>
        <taxon>Eukaryota</taxon>
        <taxon>Metazoa</taxon>
        <taxon>Ecdysozoa</taxon>
        <taxon>Arthropoda</taxon>
        <taxon>Hexapoda</taxon>
        <taxon>Insecta</taxon>
        <taxon>Pterygota</taxon>
        <taxon>Neoptera</taxon>
        <taxon>Endopterygota</taxon>
        <taxon>Lepidoptera</taxon>
        <taxon>Glossata</taxon>
        <taxon>Ditrysia</taxon>
        <taxon>Papilionoidea</taxon>
        <taxon>Nymphalidae</taxon>
        <taxon>Satyrinae</taxon>
        <taxon>Satyrini</taxon>
        <taxon>Parargina</taxon>
        <taxon>Pararge</taxon>
    </lineage>
</organism>
<name>A0A8S4RBY1_9NEOP</name>
<evidence type="ECO:0000313" key="2">
    <source>
        <dbReference type="EMBL" id="CAH2234319.1"/>
    </source>
</evidence>